<dbReference type="InterPro" id="IPR012349">
    <property type="entry name" value="Split_barrel_FMN-bd"/>
</dbReference>
<evidence type="ECO:0000313" key="2">
    <source>
        <dbReference type="EMBL" id="UUX50863.1"/>
    </source>
</evidence>
<dbReference type="NCBIfam" id="TIGR04025">
    <property type="entry name" value="PPOX_FMN_DR2398"/>
    <property type="match status" value="1"/>
</dbReference>
<dbReference type="PANTHER" id="PTHR42815">
    <property type="entry name" value="FAD-BINDING, PUTATIVE (AFU_ORTHOLOGUE AFUA_6G07600)-RELATED"/>
    <property type="match status" value="1"/>
</dbReference>
<dbReference type="AlphaFoldDB" id="A0A9J7AU65"/>
<reference evidence="2" key="1">
    <citation type="submission" date="2022-08" db="EMBL/GenBank/DDBJ databases">
        <title>Nisaea acidiphila sp. nov., isolated from a marine algal debris and emended description of the genus Nisaea Urios et al. 2008.</title>
        <authorList>
            <person name="Kwon K."/>
        </authorList>
    </citation>
    <scope>NUCLEOTIDE SEQUENCE</scope>
    <source>
        <strain evidence="2">MEBiC11861</strain>
    </source>
</reference>
<dbReference type="Proteomes" id="UP001060336">
    <property type="component" value="Chromosome"/>
</dbReference>
<evidence type="ECO:0000259" key="1">
    <source>
        <dbReference type="Pfam" id="PF01243"/>
    </source>
</evidence>
<name>A0A9J7AU65_9PROT</name>
<organism evidence="2 3">
    <name type="scientific">Nisaea acidiphila</name>
    <dbReference type="NCBI Taxonomy" id="1862145"/>
    <lineage>
        <taxon>Bacteria</taxon>
        <taxon>Pseudomonadati</taxon>
        <taxon>Pseudomonadota</taxon>
        <taxon>Alphaproteobacteria</taxon>
        <taxon>Rhodospirillales</taxon>
        <taxon>Thalassobaculaceae</taxon>
        <taxon>Nisaea</taxon>
    </lineage>
</organism>
<proteinExistence type="predicted"/>
<dbReference type="PANTHER" id="PTHR42815:SF2">
    <property type="entry name" value="FAD-BINDING, PUTATIVE (AFU_ORTHOLOGUE AFUA_6G07600)-RELATED"/>
    <property type="match status" value="1"/>
</dbReference>
<evidence type="ECO:0000313" key="3">
    <source>
        <dbReference type="Proteomes" id="UP001060336"/>
    </source>
</evidence>
<dbReference type="Gene3D" id="2.30.110.10">
    <property type="entry name" value="Electron Transport, Fmn-binding Protein, Chain A"/>
    <property type="match status" value="1"/>
</dbReference>
<dbReference type="InterPro" id="IPR011576">
    <property type="entry name" value="Pyridox_Oxase_N"/>
</dbReference>
<sequence>MAKIETVEALRAIYKPAAGRAVEKELSALDPHCKRFIELSPFLLLATHNADGVVDITPRGDGPGFVAVPDGKTIVIPDRPGNNRLDSLTNILSNPTCSVIFMIPGVDETLRIRGTAEIRDDADLLAGFEVKGRLPATVLRISVDLAFLHCAKALMRSRLWNPDAQIERSTLPTLGQMIKDQLNLNVEVESQEEMVARYKEALY</sequence>
<dbReference type="InterPro" id="IPR024029">
    <property type="entry name" value="Pyridox_Oxase_FMN-dep"/>
</dbReference>
<protein>
    <submittedName>
        <fullName evidence="2">Pyridoxamine 5'-phosphate oxidase family protein</fullName>
    </submittedName>
</protein>
<dbReference type="RefSeq" id="WP_257770105.1">
    <property type="nucleotide sequence ID" value="NZ_CP102480.1"/>
</dbReference>
<accession>A0A9J7AU65</accession>
<dbReference type="KEGG" id="naci:NUH88_03980"/>
<dbReference type="EMBL" id="CP102480">
    <property type="protein sequence ID" value="UUX50863.1"/>
    <property type="molecule type" value="Genomic_DNA"/>
</dbReference>
<keyword evidence="3" id="KW-1185">Reference proteome</keyword>
<gene>
    <name evidence="2" type="ORF">NUH88_03980</name>
</gene>
<dbReference type="Pfam" id="PF01243">
    <property type="entry name" value="PNPOx_N"/>
    <property type="match status" value="1"/>
</dbReference>
<dbReference type="SUPFAM" id="SSF50475">
    <property type="entry name" value="FMN-binding split barrel"/>
    <property type="match status" value="1"/>
</dbReference>
<feature type="domain" description="Pyridoxamine 5'-phosphate oxidase N-terminal" evidence="1">
    <location>
        <begin position="29"/>
        <end position="146"/>
    </location>
</feature>